<dbReference type="KEGG" id="atm:ANT_09320"/>
<accession>E8N3F2</accession>
<keyword evidence="8 16" id="KW-0418">Kinase</keyword>
<feature type="domain" description="HAMP" evidence="15">
    <location>
        <begin position="194"/>
        <end position="246"/>
    </location>
</feature>
<dbReference type="InterPro" id="IPR003594">
    <property type="entry name" value="HATPase_dom"/>
</dbReference>
<dbReference type="InterPro" id="IPR036097">
    <property type="entry name" value="HisK_dim/P_sf"/>
</dbReference>
<dbReference type="SUPFAM" id="SSF47384">
    <property type="entry name" value="Homodimeric domain of signal transducing histidine kinase"/>
    <property type="match status" value="1"/>
</dbReference>
<evidence type="ECO:0000256" key="7">
    <source>
        <dbReference type="ARBA" id="ARBA00022741"/>
    </source>
</evidence>
<dbReference type="InterPro" id="IPR005467">
    <property type="entry name" value="His_kinase_dom"/>
</dbReference>
<name>E8N3F2_ANATU</name>
<gene>
    <name evidence="16" type="ordered locus">ANT_09320</name>
</gene>
<evidence type="ECO:0000259" key="15">
    <source>
        <dbReference type="PROSITE" id="PS50885"/>
    </source>
</evidence>
<dbReference type="PROSITE" id="PS50885">
    <property type="entry name" value="HAMP"/>
    <property type="match status" value="1"/>
</dbReference>
<keyword evidence="17" id="KW-1185">Reference proteome</keyword>
<evidence type="ECO:0000313" key="17">
    <source>
        <dbReference type="Proteomes" id="UP000008922"/>
    </source>
</evidence>
<dbReference type="InterPro" id="IPR003661">
    <property type="entry name" value="HisK_dim/P_dom"/>
</dbReference>
<evidence type="ECO:0000256" key="4">
    <source>
        <dbReference type="ARBA" id="ARBA00022475"/>
    </source>
</evidence>
<dbReference type="GO" id="GO:0005524">
    <property type="term" value="F:ATP binding"/>
    <property type="evidence" value="ECO:0007669"/>
    <property type="project" value="UniProtKB-KW"/>
</dbReference>
<evidence type="ECO:0000256" key="5">
    <source>
        <dbReference type="ARBA" id="ARBA00022553"/>
    </source>
</evidence>
<keyword evidence="6" id="KW-0808">Transferase</keyword>
<dbReference type="InterPro" id="IPR003660">
    <property type="entry name" value="HAMP_dom"/>
</dbReference>
<dbReference type="EMBL" id="AP012029">
    <property type="protein sequence ID" value="BAJ62966.1"/>
    <property type="molecule type" value="Genomic_DNA"/>
</dbReference>
<feature type="transmembrane region" description="Helical" evidence="13">
    <location>
        <begin position="12"/>
        <end position="31"/>
    </location>
</feature>
<keyword evidence="10" id="KW-0902">Two-component regulatory system</keyword>
<dbReference type="RefSeq" id="WP_013559357.1">
    <property type="nucleotide sequence ID" value="NC_014960.1"/>
</dbReference>
<evidence type="ECO:0000259" key="14">
    <source>
        <dbReference type="PROSITE" id="PS50109"/>
    </source>
</evidence>
<evidence type="ECO:0000256" key="3">
    <source>
        <dbReference type="ARBA" id="ARBA00012438"/>
    </source>
</evidence>
<keyword evidence="13" id="KW-0812">Transmembrane</keyword>
<evidence type="ECO:0000256" key="2">
    <source>
        <dbReference type="ARBA" id="ARBA00004651"/>
    </source>
</evidence>
<dbReference type="Gene3D" id="6.10.340.10">
    <property type="match status" value="1"/>
</dbReference>
<dbReference type="AlphaFoldDB" id="E8N3F2"/>
<dbReference type="CDD" id="cd06225">
    <property type="entry name" value="HAMP"/>
    <property type="match status" value="1"/>
</dbReference>
<dbReference type="SMART" id="SM00387">
    <property type="entry name" value="HATPase_c"/>
    <property type="match status" value="1"/>
</dbReference>
<dbReference type="PROSITE" id="PS50109">
    <property type="entry name" value="HIS_KIN"/>
    <property type="match status" value="1"/>
</dbReference>
<dbReference type="Proteomes" id="UP000008922">
    <property type="component" value="Chromosome"/>
</dbReference>
<keyword evidence="12" id="KW-0175">Coiled coil</keyword>
<dbReference type="Pfam" id="PF00672">
    <property type="entry name" value="HAMP"/>
    <property type="match status" value="1"/>
</dbReference>
<dbReference type="PANTHER" id="PTHR44936">
    <property type="entry name" value="SENSOR PROTEIN CREC"/>
    <property type="match status" value="1"/>
</dbReference>
<dbReference type="InterPro" id="IPR036890">
    <property type="entry name" value="HATPase_C_sf"/>
</dbReference>
<evidence type="ECO:0000256" key="11">
    <source>
        <dbReference type="ARBA" id="ARBA00023136"/>
    </source>
</evidence>
<evidence type="ECO:0000256" key="10">
    <source>
        <dbReference type="ARBA" id="ARBA00023012"/>
    </source>
</evidence>
<keyword evidence="7" id="KW-0547">Nucleotide-binding</keyword>
<feature type="transmembrane region" description="Helical" evidence="13">
    <location>
        <begin position="172"/>
        <end position="193"/>
    </location>
</feature>
<evidence type="ECO:0000256" key="9">
    <source>
        <dbReference type="ARBA" id="ARBA00022840"/>
    </source>
</evidence>
<feature type="transmembrane region" description="Helical" evidence="13">
    <location>
        <begin position="142"/>
        <end position="160"/>
    </location>
</feature>
<dbReference type="Gene3D" id="3.30.565.10">
    <property type="entry name" value="Histidine kinase-like ATPase, C-terminal domain"/>
    <property type="match status" value="1"/>
</dbReference>
<keyword evidence="5" id="KW-0597">Phosphoprotein</keyword>
<evidence type="ECO:0000256" key="12">
    <source>
        <dbReference type="SAM" id="Coils"/>
    </source>
</evidence>
<feature type="coiled-coil region" evidence="12">
    <location>
        <begin position="227"/>
        <end position="254"/>
    </location>
</feature>
<dbReference type="CDD" id="cd00082">
    <property type="entry name" value="HisKA"/>
    <property type="match status" value="1"/>
</dbReference>
<sequence>MKTLRARMILSHLLPIVIVVPLIGIALIYFLETRVLLPGLLKAYSGNAALVAEITRDQLRIWSDPVYAQTILAQVSPRLSARVMLFSASGRLLASTDPADLKNLTDYLIHPALQEAQQGKIVQKVYYNRQLRGEALDLWEPVYDSQFGVVIGVVRITYLFEDIGAQFVQQRLLIAGVLLLGLAVGALIGWRLAVGLERPLSRATEAVRRLAEGEPSEIVPTGGPQEIRVLVEAVNVLAERLKNLESARRQLLANLVHELGRPLGALRSAVQALLNGAVNDHVLSGELLNGMENELVRLQSLLGELTHLYDQVLGDLELERKPVDLKAWLGELIAPWQVNAAEQGVRWETVIPDELPSLSIDPVRMGQALGNLLSNAVKFTPAGGLIRLEVSQTPAEVRICVRDTGAGIPPDELEKIFTPFYRGTQGKRFVEGMGLGLSIARDVVKAHGGRIDVESIVGQGSAFTIVLPLQG</sequence>
<keyword evidence="9" id="KW-0067">ATP-binding</keyword>
<dbReference type="SMART" id="SM00304">
    <property type="entry name" value="HAMP"/>
    <property type="match status" value="1"/>
</dbReference>
<dbReference type="PANTHER" id="PTHR44936:SF10">
    <property type="entry name" value="SENSOR PROTEIN RSTB"/>
    <property type="match status" value="1"/>
</dbReference>
<evidence type="ECO:0000256" key="8">
    <source>
        <dbReference type="ARBA" id="ARBA00022777"/>
    </source>
</evidence>
<evidence type="ECO:0000256" key="6">
    <source>
        <dbReference type="ARBA" id="ARBA00022679"/>
    </source>
</evidence>
<keyword evidence="13" id="KW-1133">Transmembrane helix</keyword>
<dbReference type="PRINTS" id="PR00344">
    <property type="entry name" value="BCTRLSENSOR"/>
</dbReference>
<dbReference type="FunFam" id="3.30.565.10:FF:000023">
    <property type="entry name" value="PAS domain-containing sensor histidine kinase"/>
    <property type="match status" value="1"/>
</dbReference>
<evidence type="ECO:0000256" key="1">
    <source>
        <dbReference type="ARBA" id="ARBA00000085"/>
    </source>
</evidence>
<dbReference type="Gene3D" id="1.10.287.130">
    <property type="match status" value="1"/>
</dbReference>
<dbReference type="eggNOG" id="COG5002">
    <property type="taxonomic scope" value="Bacteria"/>
</dbReference>
<dbReference type="HOGENOM" id="CLU_000445_89_6_0"/>
<evidence type="ECO:0000256" key="13">
    <source>
        <dbReference type="SAM" id="Phobius"/>
    </source>
</evidence>
<evidence type="ECO:0000313" key="16">
    <source>
        <dbReference type="EMBL" id="BAJ62966.1"/>
    </source>
</evidence>
<dbReference type="InterPro" id="IPR004358">
    <property type="entry name" value="Sig_transdc_His_kin-like_C"/>
</dbReference>
<dbReference type="CDD" id="cd00075">
    <property type="entry name" value="HATPase"/>
    <property type="match status" value="1"/>
</dbReference>
<keyword evidence="11 13" id="KW-0472">Membrane</keyword>
<feature type="domain" description="Histidine kinase" evidence="14">
    <location>
        <begin position="254"/>
        <end position="471"/>
    </location>
</feature>
<dbReference type="GO" id="GO:0005886">
    <property type="term" value="C:plasma membrane"/>
    <property type="evidence" value="ECO:0007669"/>
    <property type="project" value="UniProtKB-SubCell"/>
</dbReference>
<dbReference type="SUPFAM" id="SSF55874">
    <property type="entry name" value="ATPase domain of HSP90 chaperone/DNA topoisomerase II/histidine kinase"/>
    <property type="match status" value="1"/>
</dbReference>
<dbReference type="Pfam" id="PF00512">
    <property type="entry name" value="HisKA"/>
    <property type="match status" value="1"/>
</dbReference>
<comment type="catalytic activity">
    <reaction evidence="1">
        <text>ATP + protein L-histidine = ADP + protein N-phospho-L-histidine.</text>
        <dbReference type="EC" id="2.7.13.3"/>
    </reaction>
</comment>
<dbReference type="SUPFAM" id="SSF158472">
    <property type="entry name" value="HAMP domain-like"/>
    <property type="match status" value="1"/>
</dbReference>
<dbReference type="InParanoid" id="E8N3F2"/>
<dbReference type="EC" id="2.7.13.3" evidence="3"/>
<protein>
    <recommendedName>
        <fullName evidence="3">histidine kinase</fullName>
        <ecNumber evidence="3">2.7.13.3</ecNumber>
    </recommendedName>
</protein>
<reference evidence="16 17" key="1">
    <citation type="submission" date="2010-12" db="EMBL/GenBank/DDBJ databases">
        <title>Whole genome sequence of Anaerolinea thermophila UNI-1.</title>
        <authorList>
            <person name="Narita-Yamada S."/>
            <person name="Kishi E."/>
            <person name="Watanabe Y."/>
            <person name="Takasaki K."/>
            <person name="Ankai A."/>
            <person name="Oguchi A."/>
            <person name="Fukui S."/>
            <person name="Takahashi M."/>
            <person name="Yashiro I."/>
            <person name="Hosoyama A."/>
            <person name="Sekiguchi Y."/>
            <person name="Hanada S."/>
            <person name="Fujita N."/>
        </authorList>
    </citation>
    <scope>NUCLEOTIDE SEQUENCE [LARGE SCALE GENOMIC DNA]</scope>
    <source>
        <strain evidence="17">DSM 14523 / JCM 11388 / NBRC 100420 / UNI-1</strain>
    </source>
</reference>
<dbReference type="GO" id="GO:0000155">
    <property type="term" value="F:phosphorelay sensor kinase activity"/>
    <property type="evidence" value="ECO:0007669"/>
    <property type="project" value="InterPro"/>
</dbReference>
<dbReference type="SMART" id="SM00388">
    <property type="entry name" value="HisKA"/>
    <property type="match status" value="1"/>
</dbReference>
<dbReference type="STRING" id="926569.ANT_09320"/>
<dbReference type="Pfam" id="PF02518">
    <property type="entry name" value="HATPase_c"/>
    <property type="match status" value="1"/>
</dbReference>
<comment type="subcellular location">
    <subcellularLocation>
        <location evidence="2">Cell membrane</location>
        <topology evidence="2">Multi-pass membrane protein</topology>
    </subcellularLocation>
</comment>
<organism evidence="16 17">
    <name type="scientific">Anaerolinea thermophila (strain DSM 14523 / JCM 11388 / NBRC 100420 / UNI-1)</name>
    <dbReference type="NCBI Taxonomy" id="926569"/>
    <lineage>
        <taxon>Bacteria</taxon>
        <taxon>Bacillati</taxon>
        <taxon>Chloroflexota</taxon>
        <taxon>Anaerolineae</taxon>
        <taxon>Anaerolineales</taxon>
        <taxon>Anaerolineaceae</taxon>
        <taxon>Anaerolinea</taxon>
    </lineage>
</organism>
<proteinExistence type="predicted"/>
<keyword evidence="4" id="KW-1003">Cell membrane</keyword>
<dbReference type="InterPro" id="IPR050980">
    <property type="entry name" value="2C_sensor_his_kinase"/>
</dbReference>
<dbReference type="OrthoDB" id="9800372at2"/>